<comment type="caution">
    <text evidence="3">The sequence shown here is derived from an EMBL/GenBank/DDBJ whole genome shotgun (WGS) entry which is preliminary data.</text>
</comment>
<proteinExistence type="predicted"/>
<sequence length="271" mass="29786">MTFVLDRGLVADRDADGLRRMQPDRAYWNNIGPFGGWTAAVLMKAMLEDARALAPEMQPVSQTVDYMTGLKDDPLLVATACDRAGRSTQFWTASLRAAGAPTAAVRSTAVFGTRRPTGGYAEQAMPEVPAADRVDRLDFPNDRIAWPASYDMRVVEGRLFGRADSTRSLTWIRDADRRPLDFVSLAALVDTCFPRPYYRIGGPTPFSTISMTSYFHATANDLAAVDDDFILVDASGKTAGRGFSDQHADFWSADGQLLAVSQQVAWYDLPE</sequence>
<reference evidence="4" key="1">
    <citation type="journal article" date="2019" name="Int. J. Syst. Evol. Microbiol.">
        <title>The Global Catalogue of Microorganisms (GCM) 10K type strain sequencing project: providing services to taxonomists for standard genome sequencing and annotation.</title>
        <authorList>
            <consortium name="The Broad Institute Genomics Platform"/>
            <consortium name="The Broad Institute Genome Sequencing Center for Infectious Disease"/>
            <person name="Wu L."/>
            <person name="Ma J."/>
        </authorList>
    </citation>
    <scope>NUCLEOTIDE SEQUENCE [LARGE SCALE GENOMIC DNA]</scope>
    <source>
        <strain evidence="4">KCTC 42964</strain>
    </source>
</reference>
<evidence type="ECO:0000259" key="1">
    <source>
        <dbReference type="Pfam" id="PF13622"/>
    </source>
</evidence>
<keyword evidence="4" id="KW-1185">Reference proteome</keyword>
<organism evidence="3 4">
    <name type="scientific">Marinibaculum pumilum</name>
    <dbReference type="NCBI Taxonomy" id="1766165"/>
    <lineage>
        <taxon>Bacteria</taxon>
        <taxon>Pseudomonadati</taxon>
        <taxon>Pseudomonadota</taxon>
        <taxon>Alphaproteobacteria</taxon>
        <taxon>Rhodospirillales</taxon>
        <taxon>Rhodospirillaceae</taxon>
        <taxon>Marinibaculum</taxon>
    </lineage>
</organism>
<dbReference type="SUPFAM" id="SSF54637">
    <property type="entry name" value="Thioesterase/thiol ester dehydrase-isomerase"/>
    <property type="match status" value="1"/>
</dbReference>
<dbReference type="Pfam" id="PF20789">
    <property type="entry name" value="4HBT_3C"/>
    <property type="match status" value="1"/>
</dbReference>
<dbReference type="InterPro" id="IPR049449">
    <property type="entry name" value="TesB_ACOT8-like_N"/>
</dbReference>
<evidence type="ECO:0000313" key="4">
    <source>
        <dbReference type="Proteomes" id="UP001595528"/>
    </source>
</evidence>
<gene>
    <name evidence="3" type="ORF">ACFOGJ_02555</name>
</gene>
<accession>A0ABV7KUW5</accession>
<evidence type="ECO:0000313" key="3">
    <source>
        <dbReference type="EMBL" id="MFC3226090.1"/>
    </source>
</evidence>
<feature type="domain" description="Acyl-CoA thioesterase-like N-terminal HotDog" evidence="1">
    <location>
        <begin position="26"/>
        <end position="112"/>
    </location>
</feature>
<evidence type="ECO:0000259" key="2">
    <source>
        <dbReference type="Pfam" id="PF20789"/>
    </source>
</evidence>
<dbReference type="InterPro" id="IPR049450">
    <property type="entry name" value="ACOT8-like_C"/>
</dbReference>
<dbReference type="InterPro" id="IPR042171">
    <property type="entry name" value="Acyl-CoA_hotdog"/>
</dbReference>
<dbReference type="RefSeq" id="WP_379897873.1">
    <property type="nucleotide sequence ID" value="NZ_JBHRTR010000007.1"/>
</dbReference>
<dbReference type="EMBL" id="JBHRTR010000007">
    <property type="protein sequence ID" value="MFC3226090.1"/>
    <property type="molecule type" value="Genomic_DNA"/>
</dbReference>
<dbReference type="InterPro" id="IPR029069">
    <property type="entry name" value="HotDog_dom_sf"/>
</dbReference>
<protein>
    <submittedName>
        <fullName evidence="3">Acyl-CoA thioesterase</fullName>
    </submittedName>
</protein>
<dbReference type="Pfam" id="PF13622">
    <property type="entry name" value="4HBT_3"/>
    <property type="match status" value="1"/>
</dbReference>
<name>A0ABV7KUW5_9PROT</name>
<dbReference type="Gene3D" id="2.40.160.210">
    <property type="entry name" value="Acyl-CoA thioesterase, double hotdog domain"/>
    <property type="match status" value="1"/>
</dbReference>
<dbReference type="Proteomes" id="UP001595528">
    <property type="component" value="Unassembled WGS sequence"/>
</dbReference>
<feature type="domain" description="Acyl-CoA thioesterase-like C-terminal" evidence="2">
    <location>
        <begin position="135"/>
        <end position="266"/>
    </location>
</feature>